<evidence type="ECO:0000313" key="2">
    <source>
        <dbReference type="Proteomes" id="UP001250698"/>
    </source>
</evidence>
<evidence type="ECO:0000313" key="1">
    <source>
        <dbReference type="EMBL" id="MDU0369245.1"/>
    </source>
</evidence>
<dbReference type="Pfam" id="PF13668">
    <property type="entry name" value="Ferritin_2"/>
    <property type="match status" value="1"/>
</dbReference>
<protein>
    <submittedName>
        <fullName evidence="1">Ferritin-like domain-containing protein</fullName>
    </submittedName>
</protein>
<organism evidence="1 2">
    <name type="scientific">Hymenobacter endophyticus</name>
    <dbReference type="NCBI Taxonomy" id="3076335"/>
    <lineage>
        <taxon>Bacteria</taxon>
        <taxon>Pseudomonadati</taxon>
        <taxon>Bacteroidota</taxon>
        <taxon>Cytophagia</taxon>
        <taxon>Cytophagales</taxon>
        <taxon>Hymenobacteraceae</taxon>
        <taxon>Hymenobacter</taxon>
    </lineage>
</organism>
<name>A0ABU3TD23_9BACT</name>
<dbReference type="RefSeq" id="WP_315996764.1">
    <property type="nucleotide sequence ID" value="NZ_JAWDJT010000002.1"/>
</dbReference>
<sequence length="233" mass="24503">MHTPFSPARLLARRSFLRVAGVTAATSALVLTGCGSDDTPTPTSTTTVISLPGDDNGVLNLAYLLEQLEAAFYQKVVDAFPTDFTAEDKAAFVDLRDHEVIHREYLKFALGNNIYDNAAPGSLVFNFSSFTLTSRAGVYAAARTLEDVGVGAYNGAAKLLSNANYLVALGKLASVEARHAAFVREQAQPGSFAAADVVGTTGLDTAKTPAEVATLLTPYLPATLDVSRLAALS</sequence>
<comment type="caution">
    <text evidence="1">The sequence shown here is derived from an EMBL/GenBank/DDBJ whole genome shotgun (WGS) entry which is preliminary data.</text>
</comment>
<keyword evidence="2" id="KW-1185">Reference proteome</keyword>
<reference evidence="1 2" key="1">
    <citation type="submission" date="2023-10" db="EMBL/GenBank/DDBJ databases">
        <title>Hymenobacter endophyticus sp. nov., an isolate from the leaf tissues of wheat.</title>
        <authorList>
            <person name="Dai Y."/>
        </authorList>
    </citation>
    <scope>NUCLEOTIDE SEQUENCE [LARGE SCALE GENOMIC DNA]</scope>
    <source>
        <strain evidence="1 2">ZK17L-C2</strain>
    </source>
</reference>
<accession>A0ABU3TD23</accession>
<dbReference type="Proteomes" id="UP001250698">
    <property type="component" value="Unassembled WGS sequence"/>
</dbReference>
<gene>
    <name evidence="1" type="ORF">ROI90_02460</name>
</gene>
<dbReference type="SUPFAM" id="SSF47240">
    <property type="entry name" value="Ferritin-like"/>
    <property type="match status" value="1"/>
</dbReference>
<dbReference type="InterPro" id="IPR009078">
    <property type="entry name" value="Ferritin-like_SF"/>
</dbReference>
<dbReference type="EMBL" id="JAWDJT010000002">
    <property type="protein sequence ID" value="MDU0369245.1"/>
    <property type="molecule type" value="Genomic_DNA"/>
</dbReference>
<proteinExistence type="predicted"/>